<gene>
    <name evidence="1" type="ORF">I6K02_00070</name>
</gene>
<protein>
    <submittedName>
        <fullName evidence="1">Uncharacterized protein</fullName>
    </submittedName>
</protein>
<dbReference type="GeneID" id="93128177"/>
<accession>A0A892HXL6</accession>
<sequence length="49" mass="5337">MADTVVTNARTPGIALRRFRNATRPDAQPLVALPHRAYEREPLAALAAP</sequence>
<organism evidence="1 2">
    <name type="scientific">Burkholderia dolosa</name>
    <dbReference type="NCBI Taxonomy" id="152500"/>
    <lineage>
        <taxon>Bacteria</taxon>
        <taxon>Pseudomonadati</taxon>
        <taxon>Pseudomonadota</taxon>
        <taxon>Betaproteobacteria</taxon>
        <taxon>Burkholderiales</taxon>
        <taxon>Burkholderiaceae</taxon>
        <taxon>Burkholderia</taxon>
        <taxon>Burkholderia cepacia complex</taxon>
    </lineage>
</organism>
<evidence type="ECO:0000313" key="1">
    <source>
        <dbReference type="EMBL" id="QRO77373.1"/>
    </source>
</evidence>
<dbReference type="AlphaFoldDB" id="A0A892HXL6"/>
<proteinExistence type="predicted"/>
<name>A0A892HXL6_9BURK</name>
<dbReference type="RefSeq" id="WP_158380474.1">
    <property type="nucleotide sequence ID" value="NZ_CABVPR010000022.1"/>
</dbReference>
<evidence type="ECO:0000313" key="2">
    <source>
        <dbReference type="Proteomes" id="UP000625568"/>
    </source>
</evidence>
<dbReference type="Proteomes" id="UP000625568">
    <property type="component" value="Chromosome 1"/>
</dbReference>
<dbReference type="EMBL" id="CP069482">
    <property type="protein sequence ID" value="QRO77373.1"/>
    <property type="molecule type" value="Genomic_DNA"/>
</dbReference>
<reference evidence="1 2" key="1">
    <citation type="submission" date="2021-02" db="EMBL/GenBank/DDBJ databases">
        <title>FDA dAtabase for Regulatory Grade micrObial Sequences (FDA-ARGOS): Supporting development and validation of Infectious Disease Dx tests.</title>
        <authorList>
            <person name="Minogue T."/>
            <person name="Wolcott M."/>
            <person name="Wasieloski L."/>
            <person name="Aguilar W."/>
            <person name="Moore D."/>
            <person name="Jaissle J."/>
            <person name="Tallon L."/>
            <person name="Sadzewicz L."/>
            <person name="Zhao X."/>
            <person name="Boylan J."/>
            <person name="Ott S."/>
            <person name="Bowen H."/>
            <person name="Vavikolanu K."/>
            <person name="Mehta A."/>
            <person name="Aluvathingal J."/>
            <person name="Nadendla S."/>
            <person name="Yan Y."/>
            <person name="Sichtig H."/>
        </authorList>
    </citation>
    <scope>NUCLEOTIDE SEQUENCE [LARGE SCALE GENOMIC DNA]</scope>
    <source>
        <strain evidence="1 2">FDAARGOS_1272</strain>
    </source>
</reference>
<keyword evidence="2" id="KW-1185">Reference proteome</keyword>